<dbReference type="Proteomes" id="UP000289437">
    <property type="component" value="Unassembled WGS sequence"/>
</dbReference>
<accession>A0A4Q0T8F1</accession>
<evidence type="ECO:0000313" key="3">
    <source>
        <dbReference type="EMBL" id="RXH57996.1"/>
    </source>
</evidence>
<dbReference type="OrthoDB" id="113819at2"/>
<feature type="region of interest" description="Disordered" evidence="1">
    <location>
        <begin position="132"/>
        <end position="153"/>
    </location>
</feature>
<name>A0A4Q0T8F1_9BACT</name>
<feature type="compositionally biased region" description="Polar residues" evidence="1">
    <location>
        <begin position="140"/>
        <end position="153"/>
    </location>
</feature>
<evidence type="ECO:0000313" key="4">
    <source>
        <dbReference type="Proteomes" id="UP000289437"/>
    </source>
</evidence>
<dbReference type="RefSeq" id="WP_128912077.1">
    <property type="nucleotide sequence ID" value="NZ_RDSM01000001.1"/>
</dbReference>
<dbReference type="EMBL" id="RDSM01000001">
    <property type="protein sequence ID" value="RXH57996.1"/>
    <property type="molecule type" value="Genomic_DNA"/>
</dbReference>
<comment type="caution">
    <text evidence="3">The sequence shown here is derived from an EMBL/GenBank/DDBJ whole genome shotgun (WGS) entry which is preliminary data.</text>
</comment>
<sequence length="254" mass="26171">MKTNYLPLLALLTASTAFAQVSRLAPGTTLPITFDHGIDASRAHAGDTVSAHTTQLVQLADGRLVSAGAHVTGHVLAADAFHFDTTHYATQSPSNLAIRFDTLDGSGVHVPLTVYVRALADPTTVWDAARPQATDMDPRGTTTQIGGDQVTPSQDEVLSSQGDIVGYRHHGGVYAHLLSASGGCSAGNTEQPVGAFSASACGLYGFTGSSLTGTGRTGEPSTLALTSTHSSPKIWAHSAALLEVIPQTTAVAAR</sequence>
<feature type="signal peptide" evidence="2">
    <location>
        <begin position="1"/>
        <end position="19"/>
    </location>
</feature>
<dbReference type="AlphaFoldDB" id="A0A4Q0T8F1"/>
<reference evidence="3 4" key="1">
    <citation type="submission" date="2018-11" db="EMBL/GenBank/DDBJ databases">
        <authorList>
            <person name="Mardanov A.V."/>
            <person name="Ravin N.V."/>
            <person name="Dedysh S.N."/>
        </authorList>
    </citation>
    <scope>NUCLEOTIDE SEQUENCE [LARGE SCALE GENOMIC DNA]</scope>
    <source>
        <strain evidence="3 4">AF10</strain>
    </source>
</reference>
<protein>
    <submittedName>
        <fullName evidence="3">Uncharacterized protein</fullName>
    </submittedName>
</protein>
<gene>
    <name evidence="3" type="ORF">GRAN_1306</name>
</gene>
<feature type="chain" id="PRO_5020179217" evidence="2">
    <location>
        <begin position="20"/>
        <end position="254"/>
    </location>
</feature>
<proteinExistence type="predicted"/>
<organism evidence="3 4">
    <name type="scientific">Granulicella sibirica</name>
    <dbReference type="NCBI Taxonomy" id="2479048"/>
    <lineage>
        <taxon>Bacteria</taxon>
        <taxon>Pseudomonadati</taxon>
        <taxon>Acidobacteriota</taxon>
        <taxon>Terriglobia</taxon>
        <taxon>Terriglobales</taxon>
        <taxon>Acidobacteriaceae</taxon>
        <taxon>Granulicella</taxon>
    </lineage>
</organism>
<keyword evidence="2" id="KW-0732">Signal</keyword>
<evidence type="ECO:0000256" key="2">
    <source>
        <dbReference type="SAM" id="SignalP"/>
    </source>
</evidence>
<reference evidence="4" key="2">
    <citation type="submission" date="2019-02" db="EMBL/GenBank/DDBJ databases">
        <title>Granulicella sibirica sp. nov., a psychrotolerant acidobacterium isolated from an organic soil layer in forested tundra, West Siberia.</title>
        <authorList>
            <person name="Oshkin I.Y."/>
            <person name="Kulichevskaya I.S."/>
            <person name="Rijpstra W.I.C."/>
            <person name="Sinninghe Damste J.S."/>
            <person name="Rakitin A.L."/>
            <person name="Ravin N.V."/>
            <person name="Dedysh S.N."/>
        </authorList>
    </citation>
    <scope>NUCLEOTIDE SEQUENCE [LARGE SCALE GENOMIC DNA]</scope>
    <source>
        <strain evidence="4">AF10</strain>
    </source>
</reference>
<keyword evidence="4" id="KW-1185">Reference proteome</keyword>
<evidence type="ECO:0000256" key="1">
    <source>
        <dbReference type="SAM" id="MobiDB-lite"/>
    </source>
</evidence>